<accession>A0ABQ1N0F6</accession>
<dbReference type="EMBL" id="BMEC01000014">
    <property type="protein sequence ID" value="GGC49801.1"/>
    <property type="molecule type" value="Genomic_DNA"/>
</dbReference>
<dbReference type="InterPro" id="IPR051409">
    <property type="entry name" value="Atypical_kinase_ADCK"/>
</dbReference>
<keyword evidence="2" id="KW-0808">Transferase</keyword>
<sequence length="446" mass="51129">MTDKKEQSKIPISKIQRASKFVTTGARVGGNYLKHYTRKAFNPGMDRTQLDLDNAEDIYDSLSQLKGSALKVAQMLSMDRNLLPQAYQDKFTMSQYSAPPLSYPLVVKTFQKQFGKSPDAIFDTFTKSAVNAASMGQVHKATKGDKIYAVKIQYPGVADSISSDLKLVRPFATRLFNMSNAELDHYMSEVEGKLMEEADYTLELRRSKEITEALGGKIEGLYFPKYYEEFSGNRIITMDWLDGMHMKEFLATKPSQEVRNKIGQALWDFYDYQFHQLKQVHADPHPGNFMLQADGTLGIIDFGCIKEIPEDFYENYFSLLKPGFLQDQEEIDKRFKALDFFHEKDTPAERKIFSGVFTEMIGMLSKPFQYETFNFGNNAFFEEIYAMGERVSQMKEVRNSNGARGSKHGLYVNRTYFGLYNMLNQLDAVIDIKKPEWLKGNTEKVA</sequence>
<dbReference type="CDD" id="cd13970">
    <property type="entry name" value="ABC1_ADCK3"/>
    <property type="match status" value="1"/>
</dbReference>
<dbReference type="RefSeq" id="WP_188466858.1">
    <property type="nucleotide sequence ID" value="NZ_BAABHU010000014.1"/>
</dbReference>
<dbReference type="InterPro" id="IPR004147">
    <property type="entry name" value="ABC1_dom"/>
</dbReference>
<organism evidence="6 7">
    <name type="scientific">Marivirga lumbricoides</name>
    <dbReference type="NCBI Taxonomy" id="1046115"/>
    <lineage>
        <taxon>Bacteria</taxon>
        <taxon>Pseudomonadati</taxon>
        <taxon>Bacteroidota</taxon>
        <taxon>Cytophagia</taxon>
        <taxon>Cytophagales</taxon>
        <taxon>Marivirgaceae</taxon>
        <taxon>Marivirga</taxon>
    </lineage>
</organism>
<name>A0ABQ1N0F6_9BACT</name>
<protein>
    <submittedName>
        <fullName evidence="6">ABC transporter</fullName>
    </submittedName>
</protein>
<dbReference type="InterPro" id="IPR011009">
    <property type="entry name" value="Kinase-like_dom_sf"/>
</dbReference>
<dbReference type="PANTHER" id="PTHR43851">
    <property type="match status" value="1"/>
</dbReference>
<evidence type="ECO:0000256" key="1">
    <source>
        <dbReference type="ARBA" id="ARBA00009670"/>
    </source>
</evidence>
<feature type="domain" description="ABC1 atypical kinase-like" evidence="5">
    <location>
        <begin position="95"/>
        <end position="333"/>
    </location>
</feature>
<dbReference type="Pfam" id="PF03109">
    <property type="entry name" value="ABC1"/>
    <property type="match status" value="1"/>
</dbReference>
<proteinExistence type="inferred from homology"/>
<evidence type="ECO:0000313" key="6">
    <source>
        <dbReference type="EMBL" id="GGC49801.1"/>
    </source>
</evidence>
<dbReference type="Proteomes" id="UP000636010">
    <property type="component" value="Unassembled WGS sequence"/>
</dbReference>
<evidence type="ECO:0000313" key="7">
    <source>
        <dbReference type="Proteomes" id="UP000636010"/>
    </source>
</evidence>
<evidence type="ECO:0000256" key="3">
    <source>
        <dbReference type="ARBA" id="ARBA00022741"/>
    </source>
</evidence>
<dbReference type="InterPro" id="IPR034646">
    <property type="entry name" value="ADCK3_dom"/>
</dbReference>
<reference evidence="7" key="1">
    <citation type="journal article" date="2019" name="Int. J. Syst. Evol. Microbiol.">
        <title>The Global Catalogue of Microorganisms (GCM) 10K type strain sequencing project: providing services to taxonomists for standard genome sequencing and annotation.</title>
        <authorList>
            <consortium name="The Broad Institute Genomics Platform"/>
            <consortium name="The Broad Institute Genome Sequencing Center for Infectious Disease"/>
            <person name="Wu L."/>
            <person name="Ma J."/>
        </authorList>
    </citation>
    <scope>NUCLEOTIDE SEQUENCE [LARGE SCALE GENOMIC DNA]</scope>
    <source>
        <strain evidence="7">CGMCC 1.10832</strain>
    </source>
</reference>
<dbReference type="Gene3D" id="1.10.510.10">
    <property type="entry name" value="Transferase(Phosphotransferase) domain 1"/>
    <property type="match status" value="1"/>
</dbReference>
<keyword evidence="7" id="KW-1185">Reference proteome</keyword>
<keyword evidence="3" id="KW-0547">Nucleotide-binding</keyword>
<dbReference type="SUPFAM" id="SSF56112">
    <property type="entry name" value="Protein kinase-like (PK-like)"/>
    <property type="match status" value="1"/>
</dbReference>
<evidence type="ECO:0000256" key="2">
    <source>
        <dbReference type="ARBA" id="ARBA00022679"/>
    </source>
</evidence>
<comment type="similarity">
    <text evidence="1">Belongs to the protein kinase superfamily. ADCK protein kinase family.</text>
</comment>
<comment type="caution">
    <text evidence="6">The sequence shown here is derived from an EMBL/GenBank/DDBJ whole genome shotgun (WGS) entry which is preliminary data.</text>
</comment>
<evidence type="ECO:0000256" key="4">
    <source>
        <dbReference type="ARBA" id="ARBA00022840"/>
    </source>
</evidence>
<dbReference type="PANTHER" id="PTHR43851:SF3">
    <property type="entry name" value="COENZYME Q8"/>
    <property type="match status" value="1"/>
</dbReference>
<keyword evidence="4" id="KW-0067">ATP-binding</keyword>
<evidence type="ECO:0000259" key="5">
    <source>
        <dbReference type="Pfam" id="PF03109"/>
    </source>
</evidence>
<gene>
    <name evidence="6" type="ORF">GCM10011506_39290</name>
</gene>